<keyword evidence="9" id="KW-0046">Antibiotic resistance</keyword>
<feature type="transmembrane region" description="Helical" evidence="10">
    <location>
        <begin position="395"/>
        <end position="413"/>
    </location>
</feature>
<dbReference type="EMBL" id="LN515532">
    <property type="protein sequence ID" value="CEA16802.1"/>
    <property type="molecule type" value="Genomic_DNA"/>
</dbReference>
<feature type="transmembrane region" description="Helical" evidence="10">
    <location>
        <begin position="320"/>
        <end position="340"/>
    </location>
</feature>
<accession>A0A098C4E6</accession>
<evidence type="ECO:0000256" key="2">
    <source>
        <dbReference type="ARBA" id="ARBA00008417"/>
    </source>
</evidence>
<feature type="transmembrane region" description="Helical" evidence="10">
    <location>
        <begin position="168"/>
        <end position="190"/>
    </location>
</feature>
<dbReference type="GO" id="GO:0005886">
    <property type="term" value="C:plasma membrane"/>
    <property type="evidence" value="ECO:0007669"/>
    <property type="project" value="UniProtKB-SubCell"/>
</dbReference>
<evidence type="ECO:0000256" key="8">
    <source>
        <dbReference type="ARBA" id="ARBA00023136"/>
    </source>
</evidence>
<feature type="transmembrane region" description="Helical" evidence="10">
    <location>
        <begin position="21"/>
        <end position="38"/>
    </location>
</feature>
<keyword evidence="6 10" id="KW-0812">Transmembrane</keyword>
<dbReference type="CDD" id="cd13143">
    <property type="entry name" value="MATE_MepA_like"/>
    <property type="match status" value="1"/>
</dbReference>
<evidence type="ECO:0000256" key="4">
    <source>
        <dbReference type="ARBA" id="ARBA00022448"/>
    </source>
</evidence>
<keyword evidence="8 10" id="KW-0472">Membrane</keyword>
<dbReference type="PANTHER" id="PTHR43823">
    <property type="entry name" value="SPORULATION PROTEIN YKVU"/>
    <property type="match status" value="1"/>
</dbReference>
<dbReference type="PANTHER" id="PTHR43823:SF3">
    <property type="entry name" value="MULTIDRUG EXPORT PROTEIN MEPA"/>
    <property type="match status" value="1"/>
</dbReference>
<gene>
    <name evidence="11" type="ORF">ING2E5B_2073</name>
</gene>
<feature type="transmembrane region" description="Helical" evidence="10">
    <location>
        <begin position="95"/>
        <end position="118"/>
    </location>
</feature>
<evidence type="ECO:0000256" key="5">
    <source>
        <dbReference type="ARBA" id="ARBA00022475"/>
    </source>
</evidence>
<feature type="transmembrane region" description="Helical" evidence="10">
    <location>
        <begin position="272"/>
        <end position="294"/>
    </location>
</feature>
<dbReference type="PIRSF" id="PIRSF006603">
    <property type="entry name" value="DinF"/>
    <property type="match status" value="1"/>
</dbReference>
<keyword evidence="12" id="KW-1185">Reference proteome</keyword>
<dbReference type="AlphaFoldDB" id="A0A098C4E6"/>
<proteinExistence type="inferred from homology"/>
<dbReference type="Pfam" id="PF01554">
    <property type="entry name" value="MatE"/>
    <property type="match status" value="2"/>
</dbReference>
<evidence type="ECO:0000256" key="1">
    <source>
        <dbReference type="ARBA" id="ARBA00004651"/>
    </source>
</evidence>
<feature type="transmembrane region" description="Helical" evidence="10">
    <location>
        <begin position="50"/>
        <end position="74"/>
    </location>
</feature>
<dbReference type="PATRIC" id="fig|1562970.3.peg.2048"/>
<name>A0A098C4E6_9BACT</name>
<dbReference type="HOGENOM" id="CLU_012893_0_0_10"/>
<evidence type="ECO:0000313" key="11">
    <source>
        <dbReference type="EMBL" id="CEA16802.1"/>
    </source>
</evidence>
<feature type="transmembrane region" description="Helical" evidence="10">
    <location>
        <begin position="196"/>
        <end position="214"/>
    </location>
</feature>
<evidence type="ECO:0000256" key="6">
    <source>
        <dbReference type="ARBA" id="ARBA00022692"/>
    </source>
</evidence>
<dbReference type="InterPro" id="IPR045070">
    <property type="entry name" value="MATE_MepA-like"/>
</dbReference>
<feature type="transmembrane region" description="Helical" evidence="10">
    <location>
        <begin position="235"/>
        <end position="260"/>
    </location>
</feature>
<sequence length="461" mass="50679">MQSQREIDFRTKKISKLVWDYALPGIVGTLVTMLYNVVDRIYIGQGVGALAISGLAITMPVINLTSSLGMLVGAGAAARISISLGRNDKQTAEKILGNSLLLTLILNAVFITLFVYYLDPILISFGASELTLPYARDYLQIVLLGNVLVSLTYNFNAMMRASGYPQKAMYTMLIGAVINTILSPIFLFGFNMGIRGVAWATVISMFIGLLFVMHHFTRRSSVIRLRWRNVRLNKAIILSIISIGLSPFSMQVAASGVNILMNTSLIRYGGDLAVGAFGIINTILGLFLITILGLNQGTQPIFGFNYGAGNYKRVRHTLYYTMKIATIITTVGFIIGQLFPRQIAMAFTTDTELLDLTERGVRIAIAALPLVGMQIVASSFFQSLGYAFKSIIQSLSRQLIFLVPGIILLPRLWELDGLWIALPISDTLAAMLSLTLLLGQIRLLKRMENEPLQSESIKTSN</sequence>
<dbReference type="InterPro" id="IPR002528">
    <property type="entry name" value="MATE_fam"/>
</dbReference>
<dbReference type="STRING" id="1562970.ING2E5B_2073"/>
<evidence type="ECO:0000256" key="3">
    <source>
        <dbReference type="ARBA" id="ARBA00022106"/>
    </source>
</evidence>
<evidence type="ECO:0000313" key="12">
    <source>
        <dbReference type="Proteomes" id="UP000032417"/>
    </source>
</evidence>
<dbReference type="NCBIfam" id="TIGR00797">
    <property type="entry name" value="matE"/>
    <property type="match status" value="1"/>
</dbReference>
<dbReference type="InterPro" id="IPR048279">
    <property type="entry name" value="MdtK-like"/>
</dbReference>
<keyword evidence="5" id="KW-1003">Cell membrane</keyword>
<comment type="similarity">
    <text evidence="2">Belongs to the multi antimicrobial extrusion (MATE) (TC 2.A.66.1) family. MepA subfamily.</text>
</comment>
<feature type="transmembrane region" description="Helical" evidence="10">
    <location>
        <begin position="419"/>
        <end position="439"/>
    </location>
</feature>
<evidence type="ECO:0000256" key="9">
    <source>
        <dbReference type="ARBA" id="ARBA00023251"/>
    </source>
</evidence>
<dbReference type="KEGG" id="pbt:ING2E5B_2073"/>
<dbReference type="OrthoDB" id="9811110at2"/>
<evidence type="ECO:0000256" key="10">
    <source>
        <dbReference type="SAM" id="Phobius"/>
    </source>
</evidence>
<dbReference type="Proteomes" id="UP000032417">
    <property type="component" value="Chromosome 1"/>
</dbReference>
<dbReference type="GO" id="GO:0042910">
    <property type="term" value="F:xenobiotic transmembrane transporter activity"/>
    <property type="evidence" value="ECO:0007669"/>
    <property type="project" value="InterPro"/>
</dbReference>
<evidence type="ECO:0000256" key="7">
    <source>
        <dbReference type="ARBA" id="ARBA00022989"/>
    </source>
</evidence>
<keyword evidence="4" id="KW-0813">Transport</keyword>
<keyword evidence="7 10" id="KW-1133">Transmembrane helix</keyword>
<feature type="transmembrane region" description="Helical" evidence="10">
    <location>
        <begin position="138"/>
        <end position="156"/>
    </location>
</feature>
<dbReference type="GO" id="GO:0015297">
    <property type="term" value="F:antiporter activity"/>
    <property type="evidence" value="ECO:0007669"/>
    <property type="project" value="InterPro"/>
</dbReference>
<comment type="subcellular location">
    <subcellularLocation>
        <location evidence="1">Cell membrane</location>
        <topology evidence="1">Multi-pass membrane protein</topology>
    </subcellularLocation>
</comment>
<dbReference type="InterPro" id="IPR051327">
    <property type="entry name" value="MATE_MepA_subfamily"/>
</dbReference>
<protein>
    <recommendedName>
        <fullName evidence="3">Multidrug export protein MepA</fullName>
    </recommendedName>
</protein>
<organism evidence="11 12">
    <name type="scientific">Fermentimonas caenicola</name>
    <dbReference type="NCBI Taxonomy" id="1562970"/>
    <lineage>
        <taxon>Bacteria</taxon>
        <taxon>Pseudomonadati</taxon>
        <taxon>Bacteroidota</taxon>
        <taxon>Bacteroidia</taxon>
        <taxon>Bacteroidales</taxon>
        <taxon>Dysgonomonadaceae</taxon>
        <taxon>Fermentimonas</taxon>
    </lineage>
</organism>
<reference evidence="11 12" key="1">
    <citation type="submission" date="2014-08" db="EMBL/GenBank/DDBJ databases">
        <authorList>
            <person name="Wibberg D."/>
        </authorList>
    </citation>
    <scope>NUCLEOTIDE SEQUENCE [LARGE SCALE GENOMIC DNA]</scope>
    <source>
        <strain evidence="12">ING2-E5B</strain>
    </source>
</reference>
<feature type="transmembrane region" description="Helical" evidence="10">
    <location>
        <begin position="360"/>
        <end position="388"/>
    </location>
</feature>
<dbReference type="GO" id="GO:0046677">
    <property type="term" value="P:response to antibiotic"/>
    <property type="evidence" value="ECO:0007669"/>
    <property type="project" value="UniProtKB-KW"/>
</dbReference>